<dbReference type="Pfam" id="PF07589">
    <property type="entry name" value="PEP-CTERM"/>
    <property type="match status" value="1"/>
</dbReference>
<keyword evidence="2" id="KW-0732">Signal</keyword>
<dbReference type="EMBL" id="JABDJR010000625">
    <property type="protein sequence ID" value="NNF08185.1"/>
    <property type="molecule type" value="Genomic_DNA"/>
</dbReference>
<evidence type="ECO:0000313" key="4">
    <source>
        <dbReference type="EMBL" id="NNF08185.1"/>
    </source>
</evidence>
<evidence type="ECO:0000259" key="3">
    <source>
        <dbReference type="Pfam" id="PF07589"/>
    </source>
</evidence>
<accession>A0A7Y2EBU7</accession>
<feature type="chain" id="PRO_5030888030" evidence="2">
    <location>
        <begin position="26"/>
        <end position="202"/>
    </location>
</feature>
<dbReference type="AlphaFoldDB" id="A0A7Y2EBU7"/>
<comment type="caution">
    <text evidence="4">The sequence shown here is derived from an EMBL/GenBank/DDBJ whole genome shotgun (WGS) entry which is preliminary data.</text>
</comment>
<feature type="signal peptide" evidence="2">
    <location>
        <begin position="1"/>
        <end position="25"/>
    </location>
</feature>
<evidence type="ECO:0000256" key="2">
    <source>
        <dbReference type="SAM" id="SignalP"/>
    </source>
</evidence>
<dbReference type="NCBIfam" id="TIGR02595">
    <property type="entry name" value="PEP_CTERM"/>
    <property type="match status" value="1"/>
</dbReference>
<proteinExistence type="predicted"/>
<protein>
    <submittedName>
        <fullName evidence="4">PEP-CTERM sorting domain-containing protein</fullName>
    </submittedName>
</protein>
<gene>
    <name evidence="4" type="ORF">HKN21_15580</name>
</gene>
<dbReference type="InterPro" id="IPR013424">
    <property type="entry name" value="Ice-binding_C"/>
</dbReference>
<reference evidence="4 5" key="1">
    <citation type="submission" date="2020-03" db="EMBL/GenBank/DDBJ databases">
        <title>Metabolic flexibility allows generalist bacteria to become dominant in a frequently disturbed ecosystem.</title>
        <authorList>
            <person name="Chen Y.-J."/>
            <person name="Leung P.M."/>
            <person name="Bay S.K."/>
            <person name="Hugenholtz P."/>
            <person name="Kessler A.J."/>
            <person name="Shelley G."/>
            <person name="Waite D.W."/>
            <person name="Cook P.L."/>
            <person name="Greening C."/>
        </authorList>
    </citation>
    <scope>NUCLEOTIDE SEQUENCE [LARGE SCALE GENOMIC DNA]</scope>
    <source>
        <strain evidence="4">SS_bin_28</strain>
    </source>
</reference>
<evidence type="ECO:0000313" key="5">
    <source>
        <dbReference type="Proteomes" id="UP000547674"/>
    </source>
</evidence>
<dbReference type="Proteomes" id="UP000547674">
    <property type="component" value="Unassembled WGS sequence"/>
</dbReference>
<organism evidence="4 5">
    <name type="scientific">Eiseniibacteriota bacterium</name>
    <dbReference type="NCBI Taxonomy" id="2212470"/>
    <lineage>
        <taxon>Bacteria</taxon>
        <taxon>Candidatus Eiseniibacteriota</taxon>
    </lineage>
</organism>
<feature type="domain" description="Ice-binding protein C-terminal" evidence="3">
    <location>
        <begin position="177"/>
        <end position="201"/>
    </location>
</feature>
<sequence length="202" mass="21469">MKKLRYLGPIALLACLVVIPANAMASVFNLSPFTGASADVRVLLDDTVFLDKIQVTVEVIPNPNIGDIRGVYFNLGMTNPLVRTDIVGADITDFGTDTNNLGAGTNMLPDTPYDLGVEIGTNGIGQDDIQRTVFTINDKGVLTTSSFIEFGVRLSSVGEEGSSREESSKLSGTPQTPIPEPATMSLLIGGLLAGGVLRRRRK</sequence>
<evidence type="ECO:0000256" key="1">
    <source>
        <dbReference type="SAM" id="MobiDB-lite"/>
    </source>
</evidence>
<name>A0A7Y2EBU7_UNCEI</name>
<feature type="region of interest" description="Disordered" evidence="1">
    <location>
        <begin position="158"/>
        <end position="182"/>
    </location>
</feature>